<proteinExistence type="predicted"/>
<gene>
    <name evidence="1" type="ORF">PYCCODRAFT_1472180</name>
</gene>
<evidence type="ECO:0000313" key="1">
    <source>
        <dbReference type="EMBL" id="OSC96991.1"/>
    </source>
</evidence>
<keyword evidence="2" id="KW-1185">Reference proteome</keyword>
<reference evidence="1 2" key="1">
    <citation type="journal article" date="2015" name="Biotechnol. Biofuels">
        <title>Enhanced degradation of softwood versus hardwood by the white-rot fungus Pycnoporus coccineus.</title>
        <authorList>
            <person name="Couturier M."/>
            <person name="Navarro D."/>
            <person name="Chevret D."/>
            <person name="Henrissat B."/>
            <person name="Piumi F."/>
            <person name="Ruiz-Duenas F.J."/>
            <person name="Martinez A.T."/>
            <person name="Grigoriev I.V."/>
            <person name="Riley R."/>
            <person name="Lipzen A."/>
            <person name="Berrin J.G."/>
            <person name="Master E.R."/>
            <person name="Rosso M.N."/>
        </authorList>
    </citation>
    <scope>NUCLEOTIDE SEQUENCE [LARGE SCALE GENOMIC DNA]</scope>
    <source>
        <strain evidence="1 2">BRFM310</strain>
    </source>
</reference>
<dbReference type="EMBL" id="KZ084160">
    <property type="protein sequence ID" value="OSC96991.1"/>
    <property type="molecule type" value="Genomic_DNA"/>
</dbReference>
<accession>A0A1Y2IAQ0</accession>
<dbReference type="OrthoDB" id="2743412at2759"/>
<name>A0A1Y2IAQ0_TRAC3</name>
<organism evidence="1 2">
    <name type="scientific">Trametes coccinea (strain BRFM310)</name>
    <name type="common">Pycnoporus coccineus</name>
    <dbReference type="NCBI Taxonomy" id="1353009"/>
    <lineage>
        <taxon>Eukaryota</taxon>
        <taxon>Fungi</taxon>
        <taxon>Dikarya</taxon>
        <taxon>Basidiomycota</taxon>
        <taxon>Agaricomycotina</taxon>
        <taxon>Agaricomycetes</taxon>
        <taxon>Polyporales</taxon>
        <taxon>Polyporaceae</taxon>
        <taxon>Trametes</taxon>
    </lineage>
</organism>
<evidence type="ECO:0000313" key="2">
    <source>
        <dbReference type="Proteomes" id="UP000193067"/>
    </source>
</evidence>
<protein>
    <submittedName>
        <fullName evidence="1">Uncharacterized protein</fullName>
    </submittedName>
</protein>
<sequence length="204" mass="22520">MVTFTVIIASAAANGGRLGTMASKVKSTFSKLSKPGVIRANSNRLRRRLARQEIRKRTPRQSLPRTLDPLPEDLCVPLLTQFEDGLSRLHGNANMISNDSHSSHDTESTLVDSDSEDLKKDVVDCVVRAKAVDELKVAKCLPTEAELNYDAVNDIFYAREEADPSELALFEIKVVSKVVLPQEDYYSAEGLVPADGYEVSLEIQ</sequence>
<dbReference type="AlphaFoldDB" id="A0A1Y2IAQ0"/>
<dbReference type="Proteomes" id="UP000193067">
    <property type="component" value="Unassembled WGS sequence"/>
</dbReference>